<proteinExistence type="predicted"/>
<reference evidence="2" key="1">
    <citation type="submission" date="2020-10" db="EMBL/GenBank/DDBJ databases">
        <authorList>
            <person name="Gilroy R."/>
        </authorList>
    </citation>
    <scope>NUCLEOTIDE SEQUENCE</scope>
    <source>
        <strain evidence="2">1063</strain>
    </source>
</reference>
<accession>A0A9D1L274</accession>
<dbReference type="Proteomes" id="UP000824088">
    <property type="component" value="Unassembled WGS sequence"/>
</dbReference>
<reference evidence="2" key="2">
    <citation type="journal article" date="2021" name="PeerJ">
        <title>Extensive microbial diversity within the chicken gut microbiome revealed by metagenomics and culture.</title>
        <authorList>
            <person name="Gilroy R."/>
            <person name="Ravi A."/>
            <person name="Getino M."/>
            <person name="Pursley I."/>
            <person name="Horton D.L."/>
            <person name="Alikhan N.F."/>
            <person name="Baker D."/>
            <person name="Gharbi K."/>
            <person name="Hall N."/>
            <person name="Watson M."/>
            <person name="Adriaenssens E.M."/>
            <person name="Foster-Nyarko E."/>
            <person name="Jarju S."/>
            <person name="Secka A."/>
            <person name="Antonio M."/>
            <person name="Oren A."/>
            <person name="Chaudhuri R.R."/>
            <person name="La Ragione R."/>
            <person name="Hildebrand F."/>
            <person name="Pallen M.J."/>
        </authorList>
    </citation>
    <scope>NUCLEOTIDE SEQUENCE</scope>
    <source>
        <strain evidence="2">1063</strain>
    </source>
</reference>
<evidence type="ECO:0000256" key="1">
    <source>
        <dbReference type="SAM" id="SignalP"/>
    </source>
</evidence>
<feature type="signal peptide" evidence="1">
    <location>
        <begin position="1"/>
        <end position="26"/>
    </location>
</feature>
<evidence type="ECO:0000313" key="2">
    <source>
        <dbReference type="EMBL" id="HIU20707.1"/>
    </source>
</evidence>
<gene>
    <name evidence="2" type="ORF">IAD51_00480</name>
</gene>
<name>A0A9D1L274_9FIRM</name>
<organism evidence="2 3">
    <name type="scientific">Candidatus Limadaptatus stercorigallinarum</name>
    <dbReference type="NCBI Taxonomy" id="2840845"/>
    <lineage>
        <taxon>Bacteria</taxon>
        <taxon>Bacillati</taxon>
        <taxon>Bacillota</taxon>
        <taxon>Clostridia</taxon>
        <taxon>Eubacteriales</taxon>
        <taxon>Candidatus Limadaptatus</taxon>
    </lineage>
</organism>
<dbReference type="AlphaFoldDB" id="A0A9D1L274"/>
<dbReference type="EMBL" id="DVMN01000007">
    <property type="protein sequence ID" value="HIU20707.1"/>
    <property type="molecule type" value="Genomic_DNA"/>
</dbReference>
<keyword evidence="1" id="KW-0732">Signal</keyword>
<comment type="caution">
    <text evidence="2">The sequence shown here is derived from an EMBL/GenBank/DDBJ whole genome shotgun (WGS) entry which is preliminary data.</text>
</comment>
<protein>
    <submittedName>
        <fullName evidence="2">Uncharacterized protein</fullName>
    </submittedName>
</protein>
<feature type="chain" id="PRO_5038941794" evidence="1">
    <location>
        <begin position="27"/>
        <end position="259"/>
    </location>
</feature>
<evidence type="ECO:0000313" key="3">
    <source>
        <dbReference type="Proteomes" id="UP000824088"/>
    </source>
</evidence>
<sequence length="259" mass="27891">MRKPFVILRAAGAAFLAAAAISAALAAFGFAVVRREETRSADAAEKVLLGSVSAVLSEGGEEEKVLLFGTPFEPGSPYYTDIEIRTEGGESFSPPEEGGYSPSVAAFDFLGKGYEQIFYSASTGGNGGFGYYYVFDLSDGVATLFDAARTDMPFSARFADGGFVKVSCGGKPFVLFDVSDGYYSDMLWDENGRYTGTAQAYVTPVNYVQPSYEPFEGRYLLMLWYRVTGCCSADTAGYLVRRLDLLTGEYFPYCAAAAG</sequence>